<dbReference type="EMBL" id="MT145130">
    <property type="protein sequence ID" value="QJI03909.1"/>
    <property type="molecule type" value="Genomic_DNA"/>
</dbReference>
<protein>
    <submittedName>
        <fullName evidence="1">Uncharacterized protein</fullName>
    </submittedName>
</protein>
<gene>
    <name evidence="1" type="ORF">TM448B05405_0005</name>
</gene>
<name>A0A6M3Y0Z5_9ZZZZ</name>
<sequence length="60" mass="6815">MIGVKNEVITEDLCNQITIIAYCPHCGTQNCYPLNQYERYSNYDYDGNGIIFCIGCGKQI</sequence>
<dbReference type="AlphaFoldDB" id="A0A6M3Y0Z5"/>
<evidence type="ECO:0000313" key="1">
    <source>
        <dbReference type="EMBL" id="QJI03909.1"/>
    </source>
</evidence>
<accession>A0A6M3Y0Z5</accession>
<reference evidence="1" key="1">
    <citation type="submission" date="2020-03" db="EMBL/GenBank/DDBJ databases">
        <title>The deep terrestrial virosphere.</title>
        <authorList>
            <person name="Holmfeldt K."/>
            <person name="Nilsson E."/>
            <person name="Simone D."/>
            <person name="Lopez-Fernandez M."/>
            <person name="Wu X."/>
            <person name="de Brujin I."/>
            <person name="Lundin D."/>
            <person name="Andersson A."/>
            <person name="Bertilsson S."/>
            <person name="Dopson M."/>
        </authorList>
    </citation>
    <scope>NUCLEOTIDE SEQUENCE</scope>
    <source>
        <strain evidence="1">TM448B05405</strain>
    </source>
</reference>
<organism evidence="1">
    <name type="scientific">viral metagenome</name>
    <dbReference type="NCBI Taxonomy" id="1070528"/>
    <lineage>
        <taxon>unclassified sequences</taxon>
        <taxon>metagenomes</taxon>
        <taxon>organismal metagenomes</taxon>
    </lineage>
</organism>
<proteinExistence type="predicted"/>